<organism evidence="3">
    <name type="scientific">Sesamum latifolium</name>
    <dbReference type="NCBI Taxonomy" id="2727402"/>
    <lineage>
        <taxon>Eukaryota</taxon>
        <taxon>Viridiplantae</taxon>
        <taxon>Streptophyta</taxon>
        <taxon>Embryophyta</taxon>
        <taxon>Tracheophyta</taxon>
        <taxon>Spermatophyta</taxon>
        <taxon>Magnoliopsida</taxon>
        <taxon>eudicotyledons</taxon>
        <taxon>Gunneridae</taxon>
        <taxon>Pentapetalae</taxon>
        <taxon>asterids</taxon>
        <taxon>lamiids</taxon>
        <taxon>Lamiales</taxon>
        <taxon>Pedaliaceae</taxon>
        <taxon>Sesamum</taxon>
    </lineage>
</organism>
<reference evidence="3" key="2">
    <citation type="journal article" date="2024" name="Plant">
        <title>Genomic evolution and insights into agronomic trait innovations of Sesamum species.</title>
        <authorList>
            <person name="Miao H."/>
            <person name="Wang L."/>
            <person name="Qu L."/>
            <person name="Liu H."/>
            <person name="Sun Y."/>
            <person name="Le M."/>
            <person name="Wang Q."/>
            <person name="Wei S."/>
            <person name="Zheng Y."/>
            <person name="Lin W."/>
            <person name="Duan Y."/>
            <person name="Cao H."/>
            <person name="Xiong S."/>
            <person name="Wang X."/>
            <person name="Wei L."/>
            <person name="Li C."/>
            <person name="Ma Q."/>
            <person name="Ju M."/>
            <person name="Zhao R."/>
            <person name="Li G."/>
            <person name="Mu C."/>
            <person name="Tian Q."/>
            <person name="Mei H."/>
            <person name="Zhang T."/>
            <person name="Gao T."/>
            <person name="Zhang H."/>
        </authorList>
    </citation>
    <scope>NUCLEOTIDE SEQUENCE</scope>
    <source>
        <strain evidence="3">KEN1</strain>
    </source>
</reference>
<feature type="region of interest" description="Disordered" evidence="1">
    <location>
        <begin position="193"/>
        <end position="231"/>
    </location>
</feature>
<dbReference type="Pfam" id="PF13960">
    <property type="entry name" value="DUF4218"/>
    <property type="match status" value="1"/>
</dbReference>
<dbReference type="InterPro" id="IPR025452">
    <property type="entry name" value="DUF4218"/>
</dbReference>
<accession>A0AAW2TQA4</accession>
<feature type="compositionally biased region" description="Acidic residues" evidence="1">
    <location>
        <begin position="208"/>
        <end position="231"/>
    </location>
</feature>
<dbReference type="PANTHER" id="PTHR48258">
    <property type="entry name" value="DUF4218 DOMAIN-CONTAINING PROTEIN-RELATED"/>
    <property type="match status" value="1"/>
</dbReference>
<name>A0AAW2TQA4_9LAMI</name>
<proteinExistence type="predicted"/>
<feature type="domain" description="DUF4218" evidence="2">
    <location>
        <begin position="48"/>
        <end position="161"/>
    </location>
</feature>
<feature type="compositionally biased region" description="Polar residues" evidence="1">
    <location>
        <begin position="193"/>
        <end position="204"/>
    </location>
</feature>
<evidence type="ECO:0000259" key="2">
    <source>
        <dbReference type="Pfam" id="PF13960"/>
    </source>
</evidence>
<dbReference type="AlphaFoldDB" id="A0AAW2TQA4"/>
<dbReference type="EMBL" id="JACGWN010000014">
    <property type="protein sequence ID" value="KAL0405751.1"/>
    <property type="molecule type" value="Genomic_DNA"/>
</dbReference>
<evidence type="ECO:0000313" key="3">
    <source>
        <dbReference type="EMBL" id="KAL0405751.1"/>
    </source>
</evidence>
<sequence length="231" mass="26769">MMELRMYGMKNHDCHVFIQILIPIAPREMLPEHAWSTLTEVSLLFQSICSTTLDVHKLHELENTVATILCNLAKIFPPAFFDSMEHLVVHLPYEALVGGPVQYRWMYPFERFLRELKKKVKNKAHVEASIVEAYILEEIGLFTSQHFDSGVQSKRTMARRNDECTNNDHGIQVSIFNYLVELVVPQRKDSSLDQNAGTLRSQVRQTDDDNEDDDEDSFEDDNTDDDEYELT</sequence>
<comment type="caution">
    <text evidence="3">The sequence shown here is derived from an EMBL/GenBank/DDBJ whole genome shotgun (WGS) entry which is preliminary data.</text>
</comment>
<reference evidence="3" key="1">
    <citation type="submission" date="2020-06" db="EMBL/GenBank/DDBJ databases">
        <authorList>
            <person name="Li T."/>
            <person name="Hu X."/>
            <person name="Zhang T."/>
            <person name="Song X."/>
            <person name="Zhang H."/>
            <person name="Dai N."/>
            <person name="Sheng W."/>
            <person name="Hou X."/>
            <person name="Wei L."/>
        </authorList>
    </citation>
    <scope>NUCLEOTIDE SEQUENCE</scope>
    <source>
        <strain evidence="3">KEN1</strain>
        <tissue evidence="3">Leaf</tissue>
    </source>
</reference>
<gene>
    <name evidence="3" type="ORF">Slati_3889000</name>
</gene>
<dbReference type="PANTHER" id="PTHR48258:SF3">
    <property type="entry name" value="FK506-BINDING PROTEIN 4-LIKE ISOFORM X1"/>
    <property type="match status" value="1"/>
</dbReference>
<protein>
    <recommendedName>
        <fullName evidence="2">DUF4218 domain-containing protein</fullName>
    </recommendedName>
</protein>
<evidence type="ECO:0000256" key="1">
    <source>
        <dbReference type="SAM" id="MobiDB-lite"/>
    </source>
</evidence>